<accession>A0ABS3CRP2</accession>
<evidence type="ECO:0000313" key="1">
    <source>
        <dbReference type="EMBL" id="MBN7819786.1"/>
    </source>
</evidence>
<dbReference type="Proteomes" id="UP000663992">
    <property type="component" value="Unassembled WGS sequence"/>
</dbReference>
<organism evidence="1 2">
    <name type="scientific">Bowmanella yangjiangensis</name>
    <dbReference type="NCBI Taxonomy" id="2811230"/>
    <lineage>
        <taxon>Bacteria</taxon>
        <taxon>Pseudomonadati</taxon>
        <taxon>Pseudomonadota</taxon>
        <taxon>Gammaproteobacteria</taxon>
        <taxon>Alteromonadales</taxon>
        <taxon>Alteromonadaceae</taxon>
        <taxon>Bowmanella</taxon>
    </lineage>
</organism>
<gene>
    <name evidence="1" type="ORF">J0A65_07910</name>
</gene>
<name>A0ABS3CRP2_9ALTE</name>
<keyword evidence="2" id="KW-1185">Reference proteome</keyword>
<dbReference type="RefSeq" id="WP_206593613.1">
    <property type="nucleotide sequence ID" value="NZ_JAFKCS010000005.1"/>
</dbReference>
<evidence type="ECO:0000313" key="2">
    <source>
        <dbReference type="Proteomes" id="UP000663992"/>
    </source>
</evidence>
<reference evidence="1 2" key="1">
    <citation type="submission" date="2021-03" db="EMBL/GenBank/DDBJ databases">
        <title>novel species isolated from a fishpond in China.</title>
        <authorList>
            <person name="Lu H."/>
            <person name="Cai Z."/>
        </authorList>
    </citation>
    <scope>NUCLEOTIDE SEQUENCE [LARGE SCALE GENOMIC DNA]</scope>
    <source>
        <strain evidence="1 2">Y57</strain>
    </source>
</reference>
<dbReference type="EMBL" id="JAFKCS010000005">
    <property type="protein sequence ID" value="MBN7819786.1"/>
    <property type="molecule type" value="Genomic_DNA"/>
</dbReference>
<protein>
    <submittedName>
        <fullName evidence="1">Uncharacterized protein</fullName>
    </submittedName>
</protein>
<comment type="caution">
    <text evidence="1">The sequence shown here is derived from an EMBL/GenBank/DDBJ whole genome shotgun (WGS) entry which is preliminary data.</text>
</comment>
<sequence length="56" mass="6008">MASEFAARITSDFLPFAFQASYSCSISFLMKLSQIPGNTIPDASSTQFAPGKLPAF</sequence>
<proteinExistence type="predicted"/>